<evidence type="ECO:0000313" key="3">
    <source>
        <dbReference type="Proteomes" id="UP000596661"/>
    </source>
</evidence>
<dbReference type="Proteomes" id="UP000596661">
    <property type="component" value="Chromosome 6"/>
</dbReference>
<proteinExistence type="predicted"/>
<protein>
    <submittedName>
        <fullName evidence="2">Uncharacterized protein</fullName>
    </submittedName>
</protein>
<evidence type="ECO:0000313" key="2">
    <source>
        <dbReference type="EnsemblPlants" id="cds.novel_model_5824_5bd9a17a.2.5bd9b13b"/>
    </source>
</evidence>
<keyword evidence="1" id="KW-0472">Membrane</keyword>
<evidence type="ECO:0000256" key="1">
    <source>
        <dbReference type="SAM" id="Phobius"/>
    </source>
</evidence>
<reference evidence="2" key="1">
    <citation type="submission" date="2018-11" db="EMBL/GenBank/DDBJ databases">
        <authorList>
            <person name="Grassa J C."/>
        </authorList>
    </citation>
    <scope>NUCLEOTIDE SEQUENCE [LARGE SCALE GENOMIC DNA]</scope>
</reference>
<dbReference type="EMBL" id="UZAU01000616">
    <property type="status" value="NOT_ANNOTATED_CDS"/>
    <property type="molecule type" value="Genomic_DNA"/>
</dbReference>
<keyword evidence="1" id="KW-1133">Transmembrane helix</keyword>
<accession>A0A803R6Y3</accession>
<sequence>MERFCVVLVQDTSDQLLSSLVPLILVVDVLSERIKRVHVLYLLLLFGRESTTECYFSFSTANIKIDQLFKIKINTRNRVQYSTEHLVWLDLCMILYFVFSLLAIVLGPKNFT</sequence>
<keyword evidence="3" id="KW-1185">Reference proteome</keyword>
<feature type="transmembrane region" description="Helical" evidence="1">
    <location>
        <begin position="86"/>
        <end position="106"/>
    </location>
</feature>
<dbReference type="AlphaFoldDB" id="A0A803R6Y3"/>
<organism evidence="2 3">
    <name type="scientific">Cannabis sativa</name>
    <name type="common">Hemp</name>
    <name type="synonym">Marijuana</name>
    <dbReference type="NCBI Taxonomy" id="3483"/>
    <lineage>
        <taxon>Eukaryota</taxon>
        <taxon>Viridiplantae</taxon>
        <taxon>Streptophyta</taxon>
        <taxon>Embryophyta</taxon>
        <taxon>Tracheophyta</taxon>
        <taxon>Spermatophyta</taxon>
        <taxon>Magnoliopsida</taxon>
        <taxon>eudicotyledons</taxon>
        <taxon>Gunneridae</taxon>
        <taxon>Pentapetalae</taxon>
        <taxon>rosids</taxon>
        <taxon>fabids</taxon>
        <taxon>Rosales</taxon>
        <taxon>Cannabaceae</taxon>
        <taxon>Cannabis</taxon>
    </lineage>
</organism>
<name>A0A803R6Y3_CANSA</name>
<keyword evidence="1" id="KW-0812">Transmembrane</keyword>
<reference evidence="2" key="2">
    <citation type="submission" date="2021-03" db="UniProtKB">
        <authorList>
            <consortium name="EnsemblPlants"/>
        </authorList>
    </citation>
    <scope>IDENTIFICATION</scope>
</reference>
<dbReference type="EnsemblPlants" id="novel_model_5824_5bd9a17a.2.5bd9b13b">
    <property type="protein sequence ID" value="cds.novel_model_5824_5bd9a17a.2.5bd9b13b"/>
    <property type="gene ID" value="novel_gene_2999_5bd9a17a"/>
</dbReference>
<dbReference type="Gramene" id="novel_model_5824_5bd9a17a.2.5bd9b13b">
    <property type="protein sequence ID" value="cds.novel_model_5824_5bd9a17a.2.5bd9b13b"/>
    <property type="gene ID" value="novel_gene_2999_5bd9a17a"/>
</dbReference>